<keyword evidence="1" id="KW-0472">Membrane</keyword>
<organism evidence="2 3">
    <name type="scientific">Halovenus rubra</name>
    <dbReference type="NCBI Taxonomy" id="869890"/>
    <lineage>
        <taxon>Archaea</taxon>
        <taxon>Methanobacteriati</taxon>
        <taxon>Methanobacteriota</taxon>
        <taxon>Stenosarchaea group</taxon>
        <taxon>Halobacteria</taxon>
        <taxon>Halobacteriales</taxon>
        <taxon>Haloarculaceae</taxon>
        <taxon>Halovenus</taxon>
    </lineage>
</organism>
<dbReference type="EMBL" id="JBHSZQ010000004">
    <property type="protein sequence ID" value="MFC7125230.1"/>
    <property type="molecule type" value="Genomic_DNA"/>
</dbReference>
<dbReference type="RefSeq" id="WP_267636229.1">
    <property type="nucleotide sequence ID" value="NZ_JAODIY010000004.1"/>
</dbReference>
<gene>
    <name evidence="2" type="ORF">ACFQJ7_04140</name>
</gene>
<evidence type="ECO:0000313" key="2">
    <source>
        <dbReference type="EMBL" id="MFC7125230.1"/>
    </source>
</evidence>
<keyword evidence="1" id="KW-1133">Transmembrane helix</keyword>
<feature type="transmembrane region" description="Helical" evidence="1">
    <location>
        <begin position="21"/>
        <end position="47"/>
    </location>
</feature>
<feature type="transmembrane region" description="Helical" evidence="1">
    <location>
        <begin position="191"/>
        <end position="212"/>
    </location>
</feature>
<proteinExistence type="predicted"/>
<protein>
    <recommendedName>
        <fullName evidence="4">Rhomboid family protein</fullName>
    </recommendedName>
</protein>
<dbReference type="AlphaFoldDB" id="A0ABD5X7S4"/>
<feature type="transmembrane region" description="Helical" evidence="1">
    <location>
        <begin position="166"/>
        <end position="185"/>
    </location>
</feature>
<accession>A0ABD5X7S4</accession>
<comment type="caution">
    <text evidence="2">The sequence shown here is derived from an EMBL/GenBank/DDBJ whole genome shotgun (WGS) entry which is preliminary data.</text>
</comment>
<name>A0ABD5X7S4_9EURY</name>
<feature type="transmembrane region" description="Helical" evidence="1">
    <location>
        <begin position="224"/>
        <end position="246"/>
    </location>
</feature>
<dbReference type="Proteomes" id="UP001596414">
    <property type="component" value="Unassembled WGS sequence"/>
</dbReference>
<keyword evidence="1" id="KW-0812">Transmembrane</keyword>
<evidence type="ECO:0008006" key="4">
    <source>
        <dbReference type="Google" id="ProtNLM"/>
    </source>
</evidence>
<reference evidence="2 3" key="1">
    <citation type="journal article" date="2014" name="Int. J. Syst. Evol. Microbiol.">
        <title>Complete genome sequence of Corynebacterium casei LMG S-19264T (=DSM 44701T), isolated from a smear-ripened cheese.</title>
        <authorList>
            <consortium name="US DOE Joint Genome Institute (JGI-PGF)"/>
            <person name="Walter F."/>
            <person name="Albersmeier A."/>
            <person name="Kalinowski J."/>
            <person name="Ruckert C."/>
        </authorList>
    </citation>
    <scope>NUCLEOTIDE SEQUENCE [LARGE SCALE GENOMIC DNA]</scope>
    <source>
        <strain evidence="2 3">CGMCC 4.7215</strain>
    </source>
</reference>
<feature type="transmembrane region" description="Helical" evidence="1">
    <location>
        <begin position="131"/>
        <end position="154"/>
    </location>
</feature>
<evidence type="ECO:0000313" key="3">
    <source>
        <dbReference type="Proteomes" id="UP001596414"/>
    </source>
</evidence>
<feature type="transmembrane region" description="Helical" evidence="1">
    <location>
        <begin position="258"/>
        <end position="279"/>
    </location>
</feature>
<evidence type="ECO:0000256" key="1">
    <source>
        <dbReference type="SAM" id="Phobius"/>
    </source>
</evidence>
<sequence>MAESSQRTVGKTPRDSDSVRFWYVVDLLLLCVGPVALLAVFSVPIAVREELVFRIASPRVVTAYTSHYIHLTESHLVGNLVSYVVVAPTAYVLCLQSHRRWLFRKALLTFLLVFPFALSAMQLAFDRHRQLYGFSSINAALFGLLCFAVVSYTSTHLSSTVDETDAPALLFFIMAIITVLSVPSRAWMGEIVVLSVGIGLAYVVTLLSYIGIPEWDEVVDGWSGGRIEVGLLGLGVLLLFPFFGFNQQFTGDGAVFDLYTHLLGFCLAFIVVYVTAVILE</sequence>
<feature type="transmembrane region" description="Helical" evidence="1">
    <location>
        <begin position="76"/>
        <end position="94"/>
    </location>
</feature>